<evidence type="ECO:0000259" key="3">
    <source>
        <dbReference type="PROSITE" id="PS00028"/>
    </source>
</evidence>
<feature type="compositionally biased region" description="Acidic residues" evidence="1">
    <location>
        <begin position="197"/>
        <end position="225"/>
    </location>
</feature>
<evidence type="ECO:0000256" key="2">
    <source>
        <dbReference type="SAM" id="Phobius"/>
    </source>
</evidence>
<feature type="domain" description="C2H2-type" evidence="3">
    <location>
        <begin position="4"/>
        <end position="25"/>
    </location>
</feature>
<dbReference type="AlphaFoldDB" id="L9WAB8"/>
<accession>L9WAB8</accession>
<reference evidence="4 5" key="1">
    <citation type="journal article" date="2014" name="PLoS Genet.">
        <title>Phylogenetically driven sequencing of extremely halophilic archaea reveals strategies for static and dynamic osmo-response.</title>
        <authorList>
            <person name="Becker E.A."/>
            <person name="Seitzer P.M."/>
            <person name="Tritt A."/>
            <person name="Larsen D."/>
            <person name="Krusor M."/>
            <person name="Yao A.I."/>
            <person name="Wu D."/>
            <person name="Madern D."/>
            <person name="Eisen J.A."/>
            <person name="Darling A.E."/>
            <person name="Facciotti M.T."/>
        </authorList>
    </citation>
    <scope>NUCLEOTIDE SEQUENCE [LARGE SCALE GENOMIC DNA]</scope>
    <source>
        <strain evidence="4 5">GA33</strain>
    </source>
</reference>
<dbReference type="Proteomes" id="UP000011599">
    <property type="component" value="Unassembled WGS sequence"/>
</dbReference>
<dbReference type="EMBL" id="AOHW01000002">
    <property type="protein sequence ID" value="ELY46420.1"/>
    <property type="molecule type" value="Genomic_DNA"/>
</dbReference>
<proteinExistence type="predicted"/>
<dbReference type="PROSITE" id="PS00028">
    <property type="entry name" value="ZINC_FINGER_C2H2_1"/>
    <property type="match status" value="1"/>
</dbReference>
<dbReference type="eggNOG" id="arCOG09101">
    <property type="taxonomic scope" value="Archaea"/>
</dbReference>
<keyword evidence="2" id="KW-0472">Membrane</keyword>
<comment type="caution">
    <text evidence="4">The sequence shown here is derived from an EMBL/GenBank/DDBJ whole genome shotgun (WGS) entry which is preliminary data.</text>
</comment>
<dbReference type="RefSeq" id="WP_006087805.1">
    <property type="nucleotide sequence ID" value="NZ_AOHW01000002.1"/>
</dbReference>
<keyword evidence="2" id="KW-1133">Transmembrane helix</keyword>
<dbReference type="InterPro" id="IPR013087">
    <property type="entry name" value="Znf_C2H2_type"/>
</dbReference>
<name>L9WAB8_9EURY</name>
<sequence>MPECDYCEASFADEAAYLEHLASDHEGQLGRIDRRRVDDYRGTGDGGGEDSLGLAVYGFGAVLGVLVLALVGYVIMMGVSDDGESRVHDHGQLTVEVDGETFDFEQQAYYYQELGGTFHFHPGDGNVWHMHPERVTLEAAMEDVTMPITDSSITIEGETYDDEDPETSVDIAVDGQAVDLDYELQDGDHIQIVVETPDGDGIDAISDDGETDGDDEETDAGDSGDENANSDSEPDDD</sequence>
<evidence type="ECO:0000256" key="1">
    <source>
        <dbReference type="SAM" id="MobiDB-lite"/>
    </source>
</evidence>
<evidence type="ECO:0000313" key="5">
    <source>
        <dbReference type="Proteomes" id="UP000011599"/>
    </source>
</evidence>
<evidence type="ECO:0000313" key="4">
    <source>
        <dbReference type="EMBL" id="ELY46420.1"/>
    </source>
</evidence>
<dbReference type="PATRIC" id="fig|1114856.3.peg.150"/>
<keyword evidence="2" id="KW-0812">Transmembrane</keyword>
<feature type="transmembrane region" description="Helical" evidence="2">
    <location>
        <begin position="54"/>
        <end position="76"/>
    </location>
</feature>
<dbReference type="STRING" id="1114856.GCA_000383975_01960"/>
<gene>
    <name evidence="4" type="ORF">C496_00715</name>
</gene>
<keyword evidence="5" id="KW-1185">Reference proteome</keyword>
<organism evidence="4 5">
    <name type="scientific">Natronorubrum tibetense GA33</name>
    <dbReference type="NCBI Taxonomy" id="1114856"/>
    <lineage>
        <taxon>Archaea</taxon>
        <taxon>Methanobacteriati</taxon>
        <taxon>Methanobacteriota</taxon>
        <taxon>Stenosarchaea group</taxon>
        <taxon>Halobacteria</taxon>
        <taxon>Halobacteriales</taxon>
        <taxon>Natrialbaceae</taxon>
        <taxon>Natronorubrum</taxon>
    </lineage>
</organism>
<protein>
    <recommendedName>
        <fullName evidence="3">C2H2-type domain-containing protein</fullName>
    </recommendedName>
</protein>
<dbReference type="OrthoDB" id="2572at2157"/>
<feature type="region of interest" description="Disordered" evidence="1">
    <location>
        <begin position="195"/>
        <end position="237"/>
    </location>
</feature>